<dbReference type="InterPro" id="IPR015943">
    <property type="entry name" value="WD40/YVTN_repeat-like_dom_sf"/>
</dbReference>
<feature type="domain" description="Pyrrolo-quinoline quinone repeat" evidence="1">
    <location>
        <begin position="303"/>
        <end position="427"/>
    </location>
</feature>
<reference evidence="2 3" key="1">
    <citation type="submission" date="2019-02" db="EMBL/GenBank/DDBJ databases">
        <title>Deep-cultivation of Planctomycetes and their phenomic and genomic characterization uncovers novel biology.</title>
        <authorList>
            <person name="Wiegand S."/>
            <person name="Jogler M."/>
            <person name="Boedeker C."/>
            <person name="Pinto D."/>
            <person name="Vollmers J."/>
            <person name="Rivas-Marin E."/>
            <person name="Kohn T."/>
            <person name="Peeters S.H."/>
            <person name="Heuer A."/>
            <person name="Rast P."/>
            <person name="Oberbeckmann S."/>
            <person name="Bunk B."/>
            <person name="Jeske O."/>
            <person name="Meyerdierks A."/>
            <person name="Storesund J.E."/>
            <person name="Kallscheuer N."/>
            <person name="Luecker S."/>
            <person name="Lage O.M."/>
            <person name="Pohl T."/>
            <person name="Merkel B.J."/>
            <person name="Hornburger P."/>
            <person name="Mueller R.-W."/>
            <person name="Bruemmer F."/>
            <person name="Labrenz M."/>
            <person name="Spormann A.M."/>
            <person name="Op Den Camp H."/>
            <person name="Overmann J."/>
            <person name="Amann R."/>
            <person name="Jetten M.S.M."/>
            <person name="Mascher T."/>
            <person name="Medema M.H."/>
            <person name="Devos D.P."/>
            <person name="Kaster A.-K."/>
            <person name="Ovreas L."/>
            <person name="Rohde M."/>
            <person name="Galperin M.Y."/>
            <person name="Jogler C."/>
        </authorList>
    </citation>
    <scope>NUCLEOTIDE SEQUENCE [LARGE SCALE GENOMIC DNA]</scope>
    <source>
        <strain evidence="2 3">Pan54</strain>
    </source>
</reference>
<protein>
    <submittedName>
        <fullName evidence="2">Outer membrane biogenesis protein BamB</fullName>
    </submittedName>
</protein>
<dbReference type="RefSeq" id="WP_146504227.1">
    <property type="nucleotide sequence ID" value="NZ_SJPG01000001.1"/>
</dbReference>
<gene>
    <name evidence="2" type="ORF">Pan54_30990</name>
</gene>
<sequence length="441" mass="48429">MLLKLILMCVTLAVQVEQWPGFLGQGATTISQETIPVSWSPEDNLAWSQELEGYGQSSPVIYGDNVYTTAVSGEKKETLLLTCLSLKTGQQKWNYSTTSSLPQKSSVYVSRAAPTPVVDSKGVYAYFESGDVIAQSHTGKLLWKQSLTELYGPPENEFGLSASPVQYQNTLIILIDDAGPSYLVGLDKKSGKVIWKSDRKSRRSWSSPSLITIENQPQIICSSDGSIDGYDPLTGELLWSWKEVGGNTGTTPLTAGKSRFLIAASPGRDGENSELARKSNGVMQVSKINEIWQPEFRWTDPSPVPSWASPFVHNGLAYWINRAGVLYCLDAETGESIYTERLAQSAWATPVGIGDRIYVFGRDGLTIVIKAGREFEVLSENTLWTEDSPPVNNAPTAEEETEERRRAAVMFSRPTVYGAAIVNGSILLRTGSKLFCIRNES</sequence>
<dbReference type="Gene3D" id="2.130.10.10">
    <property type="entry name" value="YVTN repeat-like/Quinoprotein amine dehydrogenase"/>
    <property type="match status" value="2"/>
</dbReference>
<dbReference type="PANTHER" id="PTHR34512">
    <property type="entry name" value="CELL SURFACE PROTEIN"/>
    <property type="match status" value="1"/>
</dbReference>
<evidence type="ECO:0000313" key="2">
    <source>
        <dbReference type="EMBL" id="TWT62358.1"/>
    </source>
</evidence>
<dbReference type="InterPro" id="IPR011047">
    <property type="entry name" value="Quinoprotein_ADH-like_sf"/>
</dbReference>
<dbReference type="Pfam" id="PF13360">
    <property type="entry name" value="PQQ_2"/>
    <property type="match status" value="2"/>
</dbReference>
<dbReference type="EMBL" id="SJPG01000001">
    <property type="protein sequence ID" value="TWT62358.1"/>
    <property type="molecule type" value="Genomic_DNA"/>
</dbReference>
<evidence type="ECO:0000313" key="3">
    <source>
        <dbReference type="Proteomes" id="UP000316095"/>
    </source>
</evidence>
<dbReference type="Proteomes" id="UP000316095">
    <property type="component" value="Unassembled WGS sequence"/>
</dbReference>
<organism evidence="2 3">
    <name type="scientific">Rubinisphaera italica</name>
    <dbReference type="NCBI Taxonomy" id="2527969"/>
    <lineage>
        <taxon>Bacteria</taxon>
        <taxon>Pseudomonadati</taxon>
        <taxon>Planctomycetota</taxon>
        <taxon>Planctomycetia</taxon>
        <taxon>Planctomycetales</taxon>
        <taxon>Planctomycetaceae</taxon>
        <taxon>Rubinisphaera</taxon>
    </lineage>
</organism>
<dbReference type="SMART" id="SM00564">
    <property type="entry name" value="PQQ"/>
    <property type="match status" value="4"/>
</dbReference>
<dbReference type="OrthoDB" id="244732at2"/>
<proteinExistence type="predicted"/>
<feature type="domain" description="Pyrrolo-quinoline quinone repeat" evidence="1">
    <location>
        <begin position="44"/>
        <end position="149"/>
    </location>
</feature>
<dbReference type="SUPFAM" id="SSF50998">
    <property type="entry name" value="Quinoprotein alcohol dehydrogenase-like"/>
    <property type="match status" value="1"/>
</dbReference>
<comment type="caution">
    <text evidence="2">The sequence shown here is derived from an EMBL/GenBank/DDBJ whole genome shotgun (WGS) entry which is preliminary data.</text>
</comment>
<keyword evidence="3" id="KW-1185">Reference proteome</keyword>
<evidence type="ECO:0000259" key="1">
    <source>
        <dbReference type="Pfam" id="PF13360"/>
    </source>
</evidence>
<name>A0A5C5XI34_9PLAN</name>
<dbReference type="InterPro" id="IPR002372">
    <property type="entry name" value="PQQ_rpt_dom"/>
</dbReference>
<dbReference type="PANTHER" id="PTHR34512:SF30">
    <property type="entry name" value="OUTER MEMBRANE PROTEIN ASSEMBLY FACTOR BAMB"/>
    <property type="match status" value="1"/>
</dbReference>
<accession>A0A5C5XI34</accession>
<dbReference type="InterPro" id="IPR018391">
    <property type="entry name" value="PQQ_b-propeller_rpt"/>
</dbReference>
<dbReference type="AlphaFoldDB" id="A0A5C5XI34"/>